<evidence type="ECO:0000256" key="3">
    <source>
        <dbReference type="ARBA" id="ARBA00022827"/>
    </source>
</evidence>
<keyword evidence="4" id="KW-0521">NADP</keyword>
<dbReference type="GO" id="GO:0050661">
    <property type="term" value="F:NADP binding"/>
    <property type="evidence" value="ECO:0007669"/>
    <property type="project" value="InterPro"/>
</dbReference>
<dbReference type="PANTHER" id="PTHR23023">
    <property type="entry name" value="DIMETHYLANILINE MONOOXYGENASE"/>
    <property type="match status" value="1"/>
</dbReference>
<gene>
    <name evidence="6" type="ORF">BOX15_Mlig026368g1</name>
</gene>
<comment type="similarity">
    <text evidence="1">Belongs to the FMO family.</text>
</comment>
<dbReference type="AlphaFoldDB" id="A0A267EB21"/>
<dbReference type="InterPro" id="IPR020946">
    <property type="entry name" value="Flavin_mOase-like"/>
</dbReference>
<evidence type="ECO:0000256" key="2">
    <source>
        <dbReference type="ARBA" id="ARBA00022630"/>
    </source>
</evidence>
<dbReference type="EMBL" id="NIVC01002334">
    <property type="protein sequence ID" value="PAA58775.1"/>
    <property type="molecule type" value="Genomic_DNA"/>
</dbReference>
<evidence type="ECO:0000313" key="7">
    <source>
        <dbReference type="Proteomes" id="UP000215902"/>
    </source>
</evidence>
<dbReference type="Pfam" id="PF00743">
    <property type="entry name" value="FMO-like"/>
    <property type="match status" value="2"/>
</dbReference>
<dbReference type="STRING" id="282301.A0A267EB21"/>
<dbReference type="Proteomes" id="UP000215902">
    <property type="component" value="Unassembled WGS sequence"/>
</dbReference>
<evidence type="ECO:0000256" key="5">
    <source>
        <dbReference type="ARBA" id="ARBA00023002"/>
    </source>
</evidence>
<reference evidence="6 7" key="1">
    <citation type="submission" date="2017-06" db="EMBL/GenBank/DDBJ databases">
        <title>A platform for efficient transgenesis in Macrostomum lignano, a flatworm model organism for stem cell research.</title>
        <authorList>
            <person name="Berezikov E."/>
        </authorList>
    </citation>
    <scope>NUCLEOTIDE SEQUENCE [LARGE SCALE GENOMIC DNA]</scope>
    <source>
        <strain evidence="6">DV1</strain>
        <tissue evidence="6">Whole organism</tissue>
    </source>
</reference>
<accession>A0A267EB21</accession>
<dbReference type="SUPFAM" id="SSF51905">
    <property type="entry name" value="FAD/NAD(P)-binding domain"/>
    <property type="match status" value="2"/>
</dbReference>
<evidence type="ECO:0000256" key="4">
    <source>
        <dbReference type="ARBA" id="ARBA00022857"/>
    </source>
</evidence>
<keyword evidence="3" id="KW-0274">FAD</keyword>
<dbReference type="InterPro" id="IPR050346">
    <property type="entry name" value="FMO-like"/>
</dbReference>
<dbReference type="Gene3D" id="3.50.50.60">
    <property type="entry name" value="FAD/NAD(P)-binding domain"/>
    <property type="match status" value="2"/>
</dbReference>
<dbReference type="InterPro" id="IPR000960">
    <property type="entry name" value="Flavin_mOase"/>
</dbReference>
<proteinExistence type="inferred from homology"/>
<evidence type="ECO:0008006" key="8">
    <source>
        <dbReference type="Google" id="ProtNLM"/>
    </source>
</evidence>
<name>A0A267EB21_9PLAT</name>
<dbReference type="PRINTS" id="PR00370">
    <property type="entry name" value="FMOXYGENASE"/>
</dbReference>
<dbReference type="InterPro" id="IPR036188">
    <property type="entry name" value="FAD/NAD-bd_sf"/>
</dbReference>
<organism evidence="6 7">
    <name type="scientific">Macrostomum lignano</name>
    <dbReference type="NCBI Taxonomy" id="282301"/>
    <lineage>
        <taxon>Eukaryota</taxon>
        <taxon>Metazoa</taxon>
        <taxon>Spiralia</taxon>
        <taxon>Lophotrochozoa</taxon>
        <taxon>Platyhelminthes</taxon>
        <taxon>Rhabditophora</taxon>
        <taxon>Macrostomorpha</taxon>
        <taxon>Macrostomida</taxon>
        <taxon>Macrostomidae</taxon>
        <taxon>Macrostomum</taxon>
    </lineage>
</organism>
<dbReference type="OrthoDB" id="66881at2759"/>
<sequence length="449" mass="49718">QLSCLLHSLMSQSVSGCQAVAKAKKSVAVVGAGAAGLAVAATLRRSCLVTVFERSSDFVGGVWNYSSDRNGGPMYCRLRTNLPKEIMAYPDWEWRRPAGVSFVDHDSVLEYLRSYCYDQGLDKHILFGQEVLSVSQSASIDDTSPTDTGSRSWIVQTSRSGPRTFDAVVLANGHYAKPMLPRLPGIENVPSGLVSHSCTYRRAEDFKDKVVALLGAASSGQDIALELTSSAEHVYLCHRGPRLQSALPKNLTELYAMDSVSFDANNNQFHIFVSTDDSSSAIGKVQVDHVMFCTGYDYNFPFLASELTRPSHVPNLYMQVAHCTLPGLFFVGLCTHVVPFPQFHLQSKLIEAILLGQLQLPDDAESTSLRDEAEKLASGVPARHLHLLGDDQWDYNDQLADLAGCQRLPVVMRLIYDDVRLERKLRLVDFRQWAYSITGPDSFEKRFVS</sequence>
<comment type="caution">
    <text evidence="6">The sequence shown here is derived from an EMBL/GenBank/DDBJ whole genome shotgun (WGS) entry which is preliminary data.</text>
</comment>
<feature type="non-terminal residue" evidence="6">
    <location>
        <position position="1"/>
    </location>
</feature>
<evidence type="ECO:0000256" key="1">
    <source>
        <dbReference type="ARBA" id="ARBA00009183"/>
    </source>
</evidence>
<keyword evidence="5" id="KW-0560">Oxidoreductase</keyword>
<dbReference type="GO" id="GO:0004499">
    <property type="term" value="F:N,N-dimethylaniline monooxygenase activity"/>
    <property type="evidence" value="ECO:0007669"/>
    <property type="project" value="InterPro"/>
</dbReference>
<keyword evidence="7" id="KW-1185">Reference proteome</keyword>
<keyword evidence="2" id="KW-0285">Flavoprotein</keyword>
<protein>
    <recommendedName>
        <fullName evidence="8">Flavin-containing monooxygenase</fullName>
    </recommendedName>
</protein>
<dbReference type="PIRSF" id="PIRSF000332">
    <property type="entry name" value="FMO"/>
    <property type="match status" value="1"/>
</dbReference>
<evidence type="ECO:0000313" key="6">
    <source>
        <dbReference type="EMBL" id="PAA58775.1"/>
    </source>
</evidence>
<dbReference type="GO" id="GO:0050660">
    <property type="term" value="F:flavin adenine dinucleotide binding"/>
    <property type="evidence" value="ECO:0007669"/>
    <property type="project" value="InterPro"/>
</dbReference>